<name>A0A160TAT4_9ZZZZ</name>
<evidence type="ECO:0000259" key="1">
    <source>
        <dbReference type="Pfam" id="PF13271"/>
    </source>
</evidence>
<dbReference type="AlphaFoldDB" id="A0A160TAT4"/>
<reference evidence="2" key="1">
    <citation type="submission" date="2015-10" db="EMBL/GenBank/DDBJ databases">
        <authorList>
            <person name="Gilbert D.G."/>
        </authorList>
    </citation>
    <scope>NUCLEOTIDE SEQUENCE</scope>
</reference>
<dbReference type="EMBL" id="CZQC01000004">
    <property type="protein sequence ID" value="CUS40117.1"/>
    <property type="molecule type" value="Genomic_DNA"/>
</dbReference>
<dbReference type="Pfam" id="PF13271">
    <property type="entry name" value="DUF4062"/>
    <property type="match status" value="1"/>
</dbReference>
<gene>
    <name evidence="2" type="ORF">MGWOODY_Tha271</name>
</gene>
<organism evidence="2">
    <name type="scientific">hydrothermal vent metagenome</name>
    <dbReference type="NCBI Taxonomy" id="652676"/>
    <lineage>
        <taxon>unclassified sequences</taxon>
        <taxon>metagenomes</taxon>
        <taxon>ecological metagenomes</taxon>
    </lineage>
</organism>
<accession>A0A160TAT4</accession>
<feature type="domain" description="DUF4062" evidence="1">
    <location>
        <begin position="10"/>
        <end position="89"/>
    </location>
</feature>
<evidence type="ECO:0000313" key="2">
    <source>
        <dbReference type="EMBL" id="CUS40117.1"/>
    </source>
</evidence>
<dbReference type="InterPro" id="IPR025139">
    <property type="entry name" value="DUF4062"/>
</dbReference>
<protein>
    <recommendedName>
        <fullName evidence="1">DUF4062 domain-containing protein</fullName>
    </recommendedName>
</protein>
<proteinExistence type="predicted"/>
<sequence length="307" mass="34815">MKKKDSHFLVYIASSASLAPERFECERLCAAAGMITNGMVWQHDIVEYDWALVRRQIEMADAFLFVLGSEYGQVSQTGISYQHRELVHARSLQKPVVALIKNTHDGSRQSEDARRLADFHAILMKEVPFRVWHLRDELSVHVNSTLQGWQRTNAGTWVREDKAPEISIPVAFKAAPKITVSTPRKSFQSPGKETINLLLQANVYRNGNLSLQRQTLEVREDQLWQGILPLLRLGISEERLRAQVENSLTPKMSVLLLGQHEGAHAVDDVRVERAQFNGILTTWRERGLVECSADNGRTLWTLPPSSD</sequence>